<evidence type="ECO:0000313" key="3">
    <source>
        <dbReference type="Proteomes" id="UP001190700"/>
    </source>
</evidence>
<dbReference type="Proteomes" id="UP001190700">
    <property type="component" value="Unassembled WGS sequence"/>
</dbReference>
<evidence type="ECO:0000313" key="2">
    <source>
        <dbReference type="EMBL" id="KAK3265874.1"/>
    </source>
</evidence>
<comment type="caution">
    <text evidence="2">The sequence shown here is derived from an EMBL/GenBank/DDBJ whole genome shotgun (WGS) entry which is preliminary data.</text>
</comment>
<proteinExistence type="predicted"/>
<accession>A0AAE0FTS8</accession>
<feature type="compositionally biased region" description="Low complexity" evidence="1">
    <location>
        <begin position="532"/>
        <end position="541"/>
    </location>
</feature>
<feature type="region of interest" description="Disordered" evidence="1">
    <location>
        <begin position="706"/>
        <end position="762"/>
    </location>
</feature>
<feature type="compositionally biased region" description="Polar residues" evidence="1">
    <location>
        <begin position="706"/>
        <end position="725"/>
    </location>
</feature>
<feature type="compositionally biased region" description="Basic and acidic residues" evidence="1">
    <location>
        <begin position="604"/>
        <end position="614"/>
    </location>
</feature>
<dbReference type="EMBL" id="LGRX02013629">
    <property type="protein sequence ID" value="KAK3265874.1"/>
    <property type="molecule type" value="Genomic_DNA"/>
</dbReference>
<sequence length="762" mass="82128">MAWTSSSVLSAALSEEMGAGVLADALATMNLEGLSGAQAVEDKPEVMVAPAVALGSTQHMRGFPVKTPEEYEAEAQLPSAPAADEMQRKNPRGVETLVELAEAGQLPMPAALAAYLGKCQSCDDGDDSDDEEMPLDAMPEDMVEQPKRRSVTVTAAAAAIQDKFGVTDFSVKGKLHAGTMEAEAYELLKKKMLSGLTEEQLTAMEQVQPVCKLLNDTLAQGMALVACGGLLMLYKALLLDTDQMLNLLQCQREANVTTRGEWVSSEEPVDTTPVTPTGLTVTQSDPRHPDLTQEQEAVSDSEYLLASTQPSLGMAVNPWGDENEDGSWSQQRLFVDRTDTWVTRARWKKDGDQVVSPDCQAHRDAGRYTMAAVQETLNAQQEYQPPVFQGTYQAESDTNSVDTAQESAWLDPVQIAELAQKDGQTIFLVRYQYRRGKVLLVLGKPNAERRKGLRTAPLSALVTQVEPALHTEDLRAQLARTFVNDLAAAAEADPPASTGAQPMPVPSTTDGISSLFGEMGDGEEVSSASLLSRSPAHSGGAPPSPPCTRSPSSMSARASSVAPSVSTGYTAAHGARNNEMLTEEMIDSAAREAREAITREAEEAIENLRRRQDASTRGGRMGRYTASNAIHDGRYGAREQQLVDEDIASDTFRGGLSADTPRERDEGGRGSQAPLSGLHSRGILEVNLHQRPEHRPVISMALPTASEDNFGNDTQVFQSSGQDQEAVSHRSPQIDLTLARAPGRSVDTPRTERTAQEEITEP</sequence>
<feature type="region of interest" description="Disordered" evidence="1">
    <location>
        <begin position="490"/>
        <end position="576"/>
    </location>
</feature>
<organism evidence="2 3">
    <name type="scientific">Cymbomonas tetramitiformis</name>
    <dbReference type="NCBI Taxonomy" id="36881"/>
    <lineage>
        <taxon>Eukaryota</taxon>
        <taxon>Viridiplantae</taxon>
        <taxon>Chlorophyta</taxon>
        <taxon>Pyramimonadophyceae</taxon>
        <taxon>Pyramimonadales</taxon>
        <taxon>Pyramimonadaceae</taxon>
        <taxon>Cymbomonas</taxon>
    </lineage>
</organism>
<feature type="compositionally biased region" description="Low complexity" evidence="1">
    <location>
        <begin position="270"/>
        <end position="282"/>
    </location>
</feature>
<feature type="region of interest" description="Disordered" evidence="1">
    <location>
        <begin position="259"/>
        <end position="289"/>
    </location>
</feature>
<gene>
    <name evidence="2" type="ORF">CYMTET_25473</name>
</gene>
<dbReference type="AlphaFoldDB" id="A0AAE0FTS8"/>
<evidence type="ECO:0000256" key="1">
    <source>
        <dbReference type="SAM" id="MobiDB-lite"/>
    </source>
</evidence>
<name>A0AAE0FTS8_9CHLO</name>
<protein>
    <submittedName>
        <fullName evidence="2">Uncharacterized protein</fullName>
    </submittedName>
</protein>
<keyword evidence="3" id="KW-1185">Reference proteome</keyword>
<feature type="compositionally biased region" description="Basic and acidic residues" evidence="1">
    <location>
        <begin position="747"/>
        <end position="756"/>
    </location>
</feature>
<feature type="compositionally biased region" description="Low complexity" evidence="1">
    <location>
        <begin position="549"/>
        <end position="566"/>
    </location>
</feature>
<feature type="region of interest" description="Disordered" evidence="1">
    <location>
        <begin position="645"/>
        <end position="679"/>
    </location>
</feature>
<reference evidence="2 3" key="1">
    <citation type="journal article" date="2015" name="Genome Biol. Evol.">
        <title>Comparative Genomics of a Bacterivorous Green Alga Reveals Evolutionary Causalities and Consequences of Phago-Mixotrophic Mode of Nutrition.</title>
        <authorList>
            <person name="Burns J.A."/>
            <person name="Paasch A."/>
            <person name="Narechania A."/>
            <person name="Kim E."/>
        </authorList>
    </citation>
    <scope>NUCLEOTIDE SEQUENCE [LARGE SCALE GENOMIC DNA]</scope>
    <source>
        <strain evidence="2 3">PLY_AMNH</strain>
    </source>
</reference>
<feature type="region of interest" description="Disordered" evidence="1">
    <location>
        <begin position="604"/>
        <end position="626"/>
    </location>
</feature>